<sequence length="127" mass="14485">MIELDESALICDLAETYNIYDYRQLPLIQVAVFSYGLRDDSRIKLKMSDQKVPLDTFLLAGLIDKVSLLLWAKTEDAHKNKNRPSSILNLLTNDKKEEKKEMTFNSSEEFEAMRKKIIAEAGKGGVD</sequence>
<dbReference type="STRING" id="1859473.BG261_02785"/>
<proteinExistence type="predicted"/>
<dbReference type="Pfam" id="PF17318">
    <property type="entry name" value="DUF5361"/>
    <property type="match status" value="1"/>
</dbReference>
<dbReference type="AlphaFoldDB" id="A0A1E8GMR2"/>
<protein>
    <recommendedName>
        <fullName evidence="3">Phage protein</fullName>
    </recommendedName>
</protein>
<evidence type="ECO:0000313" key="1">
    <source>
        <dbReference type="EMBL" id="OFI49522.1"/>
    </source>
</evidence>
<accession>A0A1E8GMR2</accession>
<dbReference type="Proteomes" id="UP000178622">
    <property type="component" value="Unassembled WGS sequence"/>
</dbReference>
<dbReference type="EMBL" id="MKIR01000012">
    <property type="protein sequence ID" value="OFI49522.1"/>
    <property type="molecule type" value="Genomic_DNA"/>
</dbReference>
<dbReference type="OrthoDB" id="1655904at2"/>
<gene>
    <name evidence="1" type="ORF">BG261_02785</name>
</gene>
<organism evidence="1 2">
    <name type="scientific">Floricoccus tropicus</name>
    <dbReference type="NCBI Taxonomy" id="1859473"/>
    <lineage>
        <taxon>Bacteria</taxon>
        <taxon>Bacillati</taxon>
        <taxon>Bacillota</taxon>
        <taxon>Bacilli</taxon>
        <taxon>Lactobacillales</taxon>
        <taxon>Streptococcaceae</taxon>
        <taxon>Floricoccus</taxon>
    </lineage>
</organism>
<evidence type="ECO:0008006" key="3">
    <source>
        <dbReference type="Google" id="ProtNLM"/>
    </source>
</evidence>
<keyword evidence="2" id="KW-1185">Reference proteome</keyword>
<comment type="caution">
    <text evidence="1">The sequence shown here is derived from an EMBL/GenBank/DDBJ whole genome shotgun (WGS) entry which is preliminary data.</text>
</comment>
<reference evidence="2" key="1">
    <citation type="submission" date="2016-09" db="EMBL/GenBank/DDBJ databases">
        <title>Draft genome sequence of a novel species of the family Streptococcaceae isolated from flowers.</title>
        <authorList>
            <person name="Chuah L.-O."/>
            <person name="Yap K.-P."/>
            <person name="Thong K.L."/>
            <person name="Liong M.T."/>
            <person name="Ahmad R."/>
            <person name="Rusul G."/>
        </authorList>
    </citation>
    <scope>NUCLEOTIDE SEQUENCE [LARGE SCALE GENOMIC DNA]</scope>
    <source>
        <strain evidence="2">DF1</strain>
    </source>
</reference>
<name>A0A1E8GMR2_9LACT</name>
<dbReference type="RefSeq" id="WP_070792039.1">
    <property type="nucleotide sequence ID" value="NZ_MKIR01000012.1"/>
</dbReference>
<dbReference type="InterPro" id="IPR035286">
    <property type="entry name" value="DUF5361"/>
</dbReference>
<evidence type="ECO:0000313" key="2">
    <source>
        <dbReference type="Proteomes" id="UP000178622"/>
    </source>
</evidence>